<evidence type="ECO:0000313" key="3">
    <source>
        <dbReference type="Proteomes" id="UP000199695"/>
    </source>
</evidence>
<dbReference type="GO" id="GO:0006508">
    <property type="term" value="P:proteolysis"/>
    <property type="evidence" value="ECO:0007669"/>
    <property type="project" value="UniProtKB-KW"/>
</dbReference>
<dbReference type="SMART" id="SM00460">
    <property type="entry name" value="TGc"/>
    <property type="match status" value="1"/>
</dbReference>
<accession>A0A1H8C7L5</accession>
<protein>
    <submittedName>
        <fullName evidence="2">Transglutaminase-like enzyme, putative cysteine protease</fullName>
    </submittedName>
</protein>
<gene>
    <name evidence="2" type="ORF">SAMN05444955_103122</name>
</gene>
<dbReference type="GO" id="GO:0008233">
    <property type="term" value="F:peptidase activity"/>
    <property type="evidence" value="ECO:0007669"/>
    <property type="project" value="UniProtKB-KW"/>
</dbReference>
<dbReference type="InterPro" id="IPR038765">
    <property type="entry name" value="Papain-like_cys_pep_sf"/>
</dbReference>
<dbReference type="RefSeq" id="WP_170839733.1">
    <property type="nucleotide sequence ID" value="NZ_FOCQ01000003.1"/>
</dbReference>
<dbReference type="Pfam" id="PF01841">
    <property type="entry name" value="Transglut_core"/>
    <property type="match status" value="1"/>
</dbReference>
<organism evidence="2 3">
    <name type="scientific">Lihuaxuella thermophila</name>
    <dbReference type="NCBI Taxonomy" id="1173111"/>
    <lineage>
        <taxon>Bacteria</taxon>
        <taxon>Bacillati</taxon>
        <taxon>Bacillota</taxon>
        <taxon>Bacilli</taxon>
        <taxon>Bacillales</taxon>
        <taxon>Thermoactinomycetaceae</taxon>
        <taxon>Lihuaxuella</taxon>
    </lineage>
</organism>
<dbReference type="EMBL" id="FOCQ01000003">
    <property type="protein sequence ID" value="SEM91036.1"/>
    <property type="molecule type" value="Genomic_DNA"/>
</dbReference>
<dbReference type="SUPFAM" id="SSF54001">
    <property type="entry name" value="Cysteine proteinases"/>
    <property type="match status" value="1"/>
</dbReference>
<keyword evidence="2" id="KW-0378">Hydrolase</keyword>
<evidence type="ECO:0000313" key="2">
    <source>
        <dbReference type="EMBL" id="SEM91036.1"/>
    </source>
</evidence>
<keyword evidence="3" id="KW-1185">Reference proteome</keyword>
<dbReference type="AlphaFoldDB" id="A0A1H8C7L5"/>
<evidence type="ECO:0000259" key="1">
    <source>
        <dbReference type="SMART" id="SM00460"/>
    </source>
</evidence>
<dbReference type="PANTHER" id="PTHR33490:SF6">
    <property type="entry name" value="SLL1049 PROTEIN"/>
    <property type="match status" value="1"/>
</dbReference>
<dbReference type="PANTHER" id="PTHR33490">
    <property type="entry name" value="BLR5614 PROTEIN-RELATED"/>
    <property type="match status" value="1"/>
</dbReference>
<sequence>MLSFVLYSCDEALKPGTVAVQSPEGTSWGQKLNGNVGRFFSEQIQLEPYAQKVGGSLTTPRFTELAVKGTVQVSGTVREYRQLSSPFVWIQVDFLGKGEPALPASFHYYVPLRQGRFSEQIRLFSGQGAYKVMIRLPGKSKDKYYYPFAAFKVFNQSGSVVRDIAYSVAAMRAGLSVSSPLTGYTVNRESIRLAGRWNQKSGPQKLLIQERKGEKVWKRVIPVKNLRFEESLPLLFGKGIHEFQVMVPDEQREGYYIDGATFYVNNTSEQERMPVQYTDLYQKRGIRLTSPLAGGHEVGTSIRVSGRIDPDGEYARQTDHLIVQTTKGKVKATYFIPVKGYRFDSRIWMRFGPGKYWVTVYVPEVTKEKRDFFRFYTVANLQVESRSRADLRDLLPSRGVESNHPAIRELARKITAGKTTDKEKAKAVYRYVAQNMEYDMEKFRRNTFAWDDSALKAMRTKKGVCQDFAFLSIALLRSMEIPARFVEGEAGGQRHAWVEARIGGDWLIMDPTWGSGYITTEGRFVKKYDPSYFNPSPQTFARTHKRNGVLY</sequence>
<dbReference type="STRING" id="1173111.SAMN05444955_103122"/>
<keyword evidence="2" id="KW-0645">Protease</keyword>
<dbReference type="Proteomes" id="UP000199695">
    <property type="component" value="Unassembled WGS sequence"/>
</dbReference>
<proteinExistence type="predicted"/>
<dbReference type="InterPro" id="IPR002931">
    <property type="entry name" value="Transglutaminase-like"/>
</dbReference>
<feature type="domain" description="Transglutaminase-like" evidence="1">
    <location>
        <begin position="457"/>
        <end position="513"/>
    </location>
</feature>
<name>A0A1H8C7L5_9BACL</name>
<reference evidence="2 3" key="1">
    <citation type="submission" date="2016-10" db="EMBL/GenBank/DDBJ databases">
        <authorList>
            <person name="de Groot N.N."/>
        </authorList>
    </citation>
    <scope>NUCLEOTIDE SEQUENCE [LARGE SCALE GENOMIC DNA]</scope>
    <source>
        <strain evidence="2 3">DSM 46701</strain>
    </source>
</reference>
<dbReference type="Gene3D" id="3.10.620.30">
    <property type="match status" value="1"/>
</dbReference>